<accession>A0A2I0LAM8</accession>
<dbReference type="Proteomes" id="UP000233551">
    <property type="component" value="Unassembled WGS sequence"/>
</dbReference>
<name>A0A2I0LAM8_PUNGR</name>
<comment type="caution">
    <text evidence="2">The sequence shown here is derived from an EMBL/GenBank/DDBJ whole genome shotgun (WGS) entry which is preliminary data.</text>
</comment>
<evidence type="ECO:0000256" key="1">
    <source>
        <dbReference type="SAM" id="MobiDB-lite"/>
    </source>
</evidence>
<evidence type="ECO:0000313" key="2">
    <source>
        <dbReference type="EMBL" id="PKI77743.1"/>
    </source>
</evidence>
<feature type="compositionally biased region" description="Basic and acidic residues" evidence="1">
    <location>
        <begin position="247"/>
        <end position="264"/>
    </location>
</feature>
<dbReference type="AlphaFoldDB" id="A0A2I0LAM8"/>
<evidence type="ECO:0000313" key="3">
    <source>
        <dbReference type="Proteomes" id="UP000233551"/>
    </source>
</evidence>
<proteinExistence type="predicted"/>
<protein>
    <recommendedName>
        <fullName evidence="4">Retrotransposon gag domain-containing protein</fullName>
    </recommendedName>
</protein>
<reference evidence="2 3" key="1">
    <citation type="submission" date="2017-11" db="EMBL/GenBank/DDBJ databases">
        <title>De-novo sequencing of pomegranate (Punica granatum L.) genome.</title>
        <authorList>
            <person name="Akparov Z."/>
            <person name="Amiraslanov A."/>
            <person name="Hajiyeva S."/>
            <person name="Abbasov M."/>
            <person name="Kaur K."/>
            <person name="Hamwieh A."/>
            <person name="Solovyev V."/>
            <person name="Salamov A."/>
            <person name="Braich B."/>
            <person name="Kosarev P."/>
            <person name="Mahmoud A."/>
            <person name="Hajiyev E."/>
            <person name="Babayeva S."/>
            <person name="Izzatullayeva V."/>
            <person name="Mammadov A."/>
            <person name="Mammadov A."/>
            <person name="Sharifova S."/>
            <person name="Ojaghi J."/>
            <person name="Eynullazada K."/>
            <person name="Bayramov B."/>
            <person name="Abdulazimova A."/>
            <person name="Shahmuradov I."/>
        </authorList>
    </citation>
    <scope>NUCLEOTIDE SEQUENCE [LARGE SCALE GENOMIC DNA]</scope>
    <source>
        <strain evidence="3">cv. AG2017</strain>
        <tissue evidence="2">Leaf</tissue>
    </source>
</reference>
<feature type="compositionally biased region" description="Acidic residues" evidence="1">
    <location>
        <begin position="271"/>
        <end position="280"/>
    </location>
</feature>
<organism evidence="2 3">
    <name type="scientific">Punica granatum</name>
    <name type="common">Pomegranate</name>
    <dbReference type="NCBI Taxonomy" id="22663"/>
    <lineage>
        <taxon>Eukaryota</taxon>
        <taxon>Viridiplantae</taxon>
        <taxon>Streptophyta</taxon>
        <taxon>Embryophyta</taxon>
        <taxon>Tracheophyta</taxon>
        <taxon>Spermatophyta</taxon>
        <taxon>Magnoliopsida</taxon>
        <taxon>eudicotyledons</taxon>
        <taxon>Gunneridae</taxon>
        <taxon>Pentapetalae</taxon>
        <taxon>rosids</taxon>
        <taxon>malvids</taxon>
        <taxon>Myrtales</taxon>
        <taxon>Lythraceae</taxon>
        <taxon>Punica</taxon>
    </lineage>
</organism>
<sequence>MLRRREEAAVAMQVFEGMKASRDNARDHELSLIIAYDGKYDPHHHIGRHVTSLLGETIDQRVKCLLFSITLTGGTYEWSNLLLTGSIKNFEQLKEMFVQRFVRRVPREREAIFTIQRRLKNVDFKREFIITPAVGLFDLSAQAKRFMTLEELIGGDKKVKERVGEKRKEPPKNERCPNERCRDLKQGIGKLCVESTGKDDMVFSFTQRDAEHVKYLHDDALVILARIGSYRDQVATRNYYVNSLKGKPEAKQTLDVDSDPHEGASRPTPAEELEEVEVNA</sequence>
<feature type="region of interest" description="Disordered" evidence="1">
    <location>
        <begin position="247"/>
        <end position="280"/>
    </location>
</feature>
<keyword evidence="3" id="KW-1185">Reference proteome</keyword>
<dbReference type="EMBL" id="PGOL01000076">
    <property type="protein sequence ID" value="PKI77743.1"/>
    <property type="molecule type" value="Genomic_DNA"/>
</dbReference>
<gene>
    <name evidence="2" type="ORF">CRG98_001867</name>
</gene>
<evidence type="ECO:0008006" key="4">
    <source>
        <dbReference type="Google" id="ProtNLM"/>
    </source>
</evidence>